<dbReference type="RefSeq" id="WP_328014585.1">
    <property type="nucleotide sequence ID" value="NZ_JARTFS010000001.1"/>
</dbReference>
<keyword evidence="1" id="KW-1133">Transmembrane helix</keyword>
<dbReference type="Proteomes" id="UP001342826">
    <property type="component" value="Unassembled WGS sequence"/>
</dbReference>
<feature type="transmembrane region" description="Helical" evidence="1">
    <location>
        <begin position="29"/>
        <end position="47"/>
    </location>
</feature>
<keyword evidence="1" id="KW-0812">Transmembrane</keyword>
<sequence length="203" mass="23483">MEKNTKIMWDYKGKPDFINGTGAYLEEKIIGYAGSIVIPLLLAYFIFTSKVEWNYFQMITAFLIAFDIGGGMISNSLNSAKRFYNSSVKKDEGITGIFLKNKWLFSLVHIHPFIIGIMFDSGNWLYGLKWYILFLLAVLIVNLAPLYLKRPISMLLILFANLLNFYFILPIPGFDWFIPFLFLKIITGHLVKEEPYRKANSIH</sequence>
<feature type="transmembrane region" description="Helical" evidence="1">
    <location>
        <begin position="103"/>
        <end position="124"/>
    </location>
</feature>
<reference evidence="2 3" key="1">
    <citation type="submission" date="2023-03" db="EMBL/GenBank/DDBJ databases">
        <title>Bacillus Genome Sequencing.</title>
        <authorList>
            <person name="Dunlap C."/>
        </authorList>
    </citation>
    <scope>NUCLEOTIDE SEQUENCE [LARGE SCALE GENOMIC DNA]</scope>
    <source>
        <strain evidence="2 3">NRS-1717</strain>
    </source>
</reference>
<gene>
    <name evidence="2" type="ORF">P9271_00635</name>
</gene>
<dbReference type="EMBL" id="JARTFS010000001">
    <property type="protein sequence ID" value="MED4399866.1"/>
    <property type="molecule type" value="Genomic_DNA"/>
</dbReference>
<keyword evidence="3" id="KW-1185">Reference proteome</keyword>
<organism evidence="2 3">
    <name type="scientific">Metabacillus fastidiosus</name>
    <dbReference type="NCBI Taxonomy" id="1458"/>
    <lineage>
        <taxon>Bacteria</taxon>
        <taxon>Bacillati</taxon>
        <taxon>Bacillota</taxon>
        <taxon>Bacilli</taxon>
        <taxon>Bacillales</taxon>
        <taxon>Bacillaceae</taxon>
        <taxon>Metabacillus</taxon>
    </lineage>
</organism>
<evidence type="ECO:0000256" key="1">
    <source>
        <dbReference type="SAM" id="Phobius"/>
    </source>
</evidence>
<feature type="transmembrane region" description="Helical" evidence="1">
    <location>
        <begin position="155"/>
        <end position="174"/>
    </location>
</feature>
<accession>A0ABU6NVP4</accession>
<feature type="transmembrane region" description="Helical" evidence="1">
    <location>
        <begin position="130"/>
        <end position="148"/>
    </location>
</feature>
<protein>
    <submittedName>
        <fullName evidence="2">Uncharacterized protein</fullName>
    </submittedName>
</protein>
<name>A0ABU6NVP4_9BACI</name>
<proteinExistence type="predicted"/>
<evidence type="ECO:0000313" key="3">
    <source>
        <dbReference type="Proteomes" id="UP001342826"/>
    </source>
</evidence>
<keyword evidence="1" id="KW-0472">Membrane</keyword>
<comment type="caution">
    <text evidence="2">The sequence shown here is derived from an EMBL/GenBank/DDBJ whole genome shotgun (WGS) entry which is preliminary data.</text>
</comment>
<evidence type="ECO:0000313" key="2">
    <source>
        <dbReference type="EMBL" id="MED4399866.1"/>
    </source>
</evidence>
<feature type="transmembrane region" description="Helical" evidence="1">
    <location>
        <begin position="53"/>
        <end position="73"/>
    </location>
</feature>